<dbReference type="EMBL" id="KV748764">
    <property type="protein sequence ID" value="OCL13208.1"/>
    <property type="molecule type" value="Genomic_DNA"/>
</dbReference>
<feature type="region of interest" description="Disordered" evidence="1">
    <location>
        <begin position="1"/>
        <end position="39"/>
    </location>
</feature>
<evidence type="ECO:0000313" key="2">
    <source>
        <dbReference type="EMBL" id="OCL13208.1"/>
    </source>
</evidence>
<evidence type="ECO:0008006" key="4">
    <source>
        <dbReference type="Google" id="ProtNLM"/>
    </source>
</evidence>
<keyword evidence="3" id="KW-1185">Reference proteome</keyword>
<protein>
    <recommendedName>
        <fullName evidence="4">HMG box domain-containing protein</fullName>
    </recommendedName>
</protein>
<evidence type="ECO:0000256" key="1">
    <source>
        <dbReference type="SAM" id="MobiDB-lite"/>
    </source>
</evidence>
<dbReference type="Gene3D" id="1.10.30.10">
    <property type="entry name" value="High mobility group box domain"/>
    <property type="match status" value="1"/>
</dbReference>
<gene>
    <name evidence="2" type="ORF">AOQ84DRAFT_352110</name>
</gene>
<dbReference type="InterPro" id="IPR036910">
    <property type="entry name" value="HMG_box_dom_sf"/>
</dbReference>
<dbReference type="CDD" id="cd00084">
    <property type="entry name" value="HMG-box_SF"/>
    <property type="match status" value="1"/>
</dbReference>
<reference evidence="2 3" key="1">
    <citation type="journal article" date="2016" name="Nat. Commun.">
        <title>Ectomycorrhizal ecology is imprinted in the genome of the dominant symbiotic fungus Cenococcum geophilum.</title>
        <authorList>
            <consortium name="DOE Joint Genome Institute"/>
            <person name="Peter M."/>
            <person name="Kohler A."/>
            <person name="Ohm R.A."/>
            <person name="Kuo A."/>
            <person name="Krutzmann J."/>
            <person name="Morin E."/>
            <person name="Arend M."/>
            <person name="Barry K.W."/>
            <person name="Binder M."/>
            <person name="Choi C."/>
            <person name="Clum A."/>
            <person name="Copeland A."/>
            <person name="Grisel N."/>
            <person name="Haridas S."/>
            <person name="Kipfer T."/>
            <person name="LaButti K."/>
            <person name="Lindquist E."/>
            <person name="Lipzen A."/>
            <person name="Maire R."/>
            <person name="Meier B."/>
            <person name="Mihaltcheva S."/>
            <person name="Molinier V."/>
            <person name="Murat C."/>
            <person name="Poggeler S."/>
            <person name="Quandt C.A."/>
            <person name="Sperisen C."/>
            <person name="Tritt A."/>
            <person name="Tisserant E."/>
            <person name="Crous P.W."/>
            <person name="Henrissat B."/>
            <person name="Nehls U."/>
            <person name="Egli S."/>
            <person name="Spatafora J.W."/>
            <person name="Grigoriev I.V."/>
            <person name="Martin F.M."/>
        </authorList>
    </citation>
    <scope>NUCLEOTIDE SEQUENCE [LARGE SCALE GENOMIC DNA]</scope>
    <source>
        <strain evidence="2 3">CBS 207.34</strain>
    </source>
</reference>
<proteinExistence type="predicted"/>
<evidence type="ECO:0000313" key="3">
    <source>
        <dbReference type="Proteomes" id="UP000250140"/>
    </source>
</evidence>
<dbReference type="Proteomes" id="UP000250140">
    <property type="component" value="Unassembled WGS sequence"/>
</dbReference>
<dbReference type="AlphaFoldDB" id="A0A8E2FA82"/>
<name>A0A8E2FA82_9PEZI</name>
<dbReference type="SUPFAM" id="SSF47095">
    <property type="entry name" value="HMG-box"/>
    <property type="match status" value="1"/>
</dbReference>
<accession>A0A8E2FA82</accession>
<dbReference type="OrthoDB" id="3940486at2759"/>
<sequence>MAATTPRTKAKPAKPKPSATAGVKRGLGRPPKGTAKNGTVKATVLMQNFFKEHRSNFPGLSFREQQKELGKMWKTAPENPKNS</sequence>
<organism evidence="2 3">
    <name type="scientific">Glonium stellatum</name>
    <dbReference type="NCBI Taxonomy" id="574774"/>
    <lineage>
        <taxon>Eukaryota</taxon>
        <taxon>Fungi</taxon>
        <taxon>Dikarya</taxon>
        <taxon>Ascomycota</taxon>
        <taxon>Pezizomycotina</taxon>
        <taxon>Dothideomycetes</taxon>
        <taxon>Pleosporomycetidae</taxon>
        <taxon>Gloniales</taxon>
        <taxon>Gloniaceae</taxon>
        <taxon>Glonium</taxon>
    </lineage>
</organism>